<evidence type="ECO:0000256" key="8">
    <source>
        <dbReference type="ARBA" id="ARBA00022840"/>
    </source>
</evidence>
<comment type="similarity">
    <text evidence="2 12">Belongs to the pyruvate kinase family.</text>
</comment>
<dbReference type="GO" id="GO:0030955">
    <property type="term" value="F:potassium ion binding"/>
    <property type="evidence" value="ECO:0007669"/>
    <property type="project" value="InterPro"/>
</dbReference>
<keyword evidence="10 12" id="KW-0324">Glycolysis</keyword>
<proteinExistence type="inferred from homology"/>
<evidence type="ECO:0000256" key="11">
    <source>
        <dbReference type="ARBA" id="ARBA00023317"/>
    </source>
</evidence>
<name>E4TXM7_SULKY</name>
<dbReference type="SUPFAM" id="SSF50800">
    <property type="entry name" value="PK beta-barrel domain-like"/>
    <property type="match status" value="1"/>
</dbReference>
<dbReference type="GO" id="GO:0005524">
    <property type="term" value="F:ATP binding"/>
    <property type="evidence" value="ECO:0007669"/>
    <property type="project" value="UniProtKB-KW"/>
</dbReference>
<dbReference type="InterPro" id="IPR040442">
    <property type="entry name" value="Pyrv_kinase-like_dom_sf"/>
</dbReference>
<dbReference type="Pfam" id="PF00224">
    <property type="entry name" value="PK"/>
    <property type="match status" value="1"/>
</dbReference>
<gene>
    <name evidence="14" type="ordered locus">Sulku_1273</name>
</gene>
<evidence type="ECO:0000256" key="4">
    <source>
        <dbReference type="ARBA" id="ARBA00022679"/>
    </source>
</evidence>
<dbReference type="InterPro" id="IPR015806">
    <property type="entry name" value="Pyrv_Knase_insert_dom_sf"/>
</dbReference>
<feature type="domain" description="Pyruvate kinase barrel" evidence="13">
    <location>
        <begin position="117"/>
        <end position="449"/>
    </location>
</feature>
<dbReference type="PANTHER" id="PTHR11817">
    <property type="entry name" value="PYRUVATE KINASE"/>
    <property type="match status" value="1"/>
</dbReference>
<accession>E4TXM7</accession>
<dbReference type="InterPro" id="IPR015793">
    <property type="entry name" value="Pyrv_Knase_brl"/>
</dbReference>
<evidence type="ECO:0000259" key="13">
    <source>
        <dbReference type="Pfam" id="PF00224"/>
    </source>
</evidence>
<comment type="catalytic activity">
    <reaction evidence="12">
        <text>pyruvate + ATP = phosphoenolpyruvate + ADP + H(+)</text>
        <dbReference type="Rhea" id="RHEA:18157"/>
        <dbReference type="ChEBI" id="CHEBI:15361"/>
        <dbReference type="ChEBI" id="CHEBI:15378"/>
        <dbReference type="ChEBI" id="CHEBI:30616"/>
        <dbReference type="ChEBI" id="CHEBI:58702"/>
        <dbReference type="ChEBI" id="CHEBI:456216"/>
        <dbReference type="EC" id="2.7.1.40"/>
    </reaction>
</comment>
<dbReference type="GO" id="GO:0000287">
    <property type="term" value="F:magnesium ion binding"/>
    <property type="evidence" value="ECO:0007669"/>
    <property type="project" value="InterPro"/>
</dbReference>
<sequence>MKKDILSELFDNLLDLKEKMSSGVDKNMPNVSLLNMKYYLNVRKHDFSHLQDDLTKVGLSSFGRSQAHMEASINVALEMLSHALKKELHLPKALLSYEESHAIMDKNSEIFSTSEDKTKIMITVPSNYADEKEWFKNLSQEGVHLFRINTAHDNPSAWKEMSGEIKNACSDEKELKIYVDLAGPKIRTSLKKSKKSDKPKKYKLFCGDSVLIHPDGQPPLKKAAKQYDAVVGCTLEHLGGLVKVGDKVFVDDGKIEMVIDEILGDDIVCKVVSRNEKGISLKDEKGINFPNSDIAVRAICDHDKEVLPHICEYADIIGISFAQTSEDIHDLIDELDRLGKKGKIAIVAKIETQKGVENLPEILEALIEYGHSGIMIARGDLAIEIGFENLAYMQEEILDLCTAAHMPVILATQVLESKMKTNIPSRAEISDVVFAHKAECVMLNKGDYALETIKILTTILKQMDLVFRKNKLLYNPSFQWK</sequence>
<keyword evidence="9 12" id="KW-0460">Magnesium</keyword>
<dbReference type="eggNOG" id="COG0469">
    <property type="taxonomic scope" value="Bacteria"/>
</dbReference>
<keyword evidence="7 12" id="KW-0418">Kinase</keyword>
<dbReference type="SUPFAM" id="SSF51621">
    <property type="entry name" value="Phosphoenolpyruvate/pyruvate domain"/>
    <property type="match status" value="1"/>
</dbReference>
<dbReference type="HOGENOM" id="CLU_015439_6_1_7"/>
<evidence type="ECO:0000256" key="3">
    <source>
        <dbReference type="ARBA" id="ARBA00012142"/>
    </source>
</evidence>
<dbReference type="UniPathway" id="UPA00109">
    <property type="reaction ID" value="UER00188"/>
</dbReference>
<dbReference type="Gene3D" id="3.20.20.60">
    <property type="entry name" value="Phosphoenolpyruvate-binding domains"/>
    <property type="match status" value="1"/>
</dbReference>
<evidence type="ECO:0000256" key="12">
    <source>
        <dbReference type="RuleBase" id="RU000504"/>
    </source>
</evidence>
<evidence type="ECO:0000256" key="7">
    <source>
        <dbReference type="ARBA" id="ARBA00022777"/>
    </source>
</evidence>
<dbReference type="GO" id="GO:0016301">
    <property type="term" value="F:kinase activity"/>
    <property type="evidence" value="ECO:0007669"/>
    <property type="project" value="UniProtKB-KW"/>
</dbReference>
<dbReference type="KEGG" id="sku:Sulku_1273"/>
<protein>
    <recommendedName>
        <fullName evidence="3 12">Pyruvate kinase</fullName>
        <ecNumber evidence="3 12">2.7.1.40</ecNumber>
    </recommendedName>
</protein>
<evidence type="ECO:0000256" key="5">
    <source>
        <dbReference type="ARBA" id="ARBA00022723"/>
    </source>
</evidence>
<dbReference type="InterPro" id="IPR015813">
    <property type="entry name" value="Pyrv/PenolPyrv_kinase-like_dom"/>
</dbReference>
<dbReference type="InterPro" id="IPR001697">
    <property type="entry name" value="Pyr_Knase"/>
</dbReference>
<dbReference type="PRINTS" id="PR01050">
    <property type="entry name" value="PYRUVTKNASE"/>
</dbReference>
<evidence type="ECO:0000256" key="2">
    <source>
        <dbReference type="ARBA" id="ARBA00008663"/>
    </source>
</evidence>
<dbReference type="Proteomes" id="UP000008721">
    <property type="component" value="Chromosome"/>
</dbReference>
<keyword evidence="8" id="KW-0067">ATP-binding</keyword>
<organism evidence="14 15">
    <name type="scientific">Sulfuricurvum kujiense (strain ATCC BAA-921 / DSM 16994 / JCM 11577 / YK-1)</name>
    <dbReference type="NCBI Taxonomy" id="709032"/>
    <lineage>
        <taxon>Bacteria</taxon>
        <taxon>Pseudomonadati</taxon>
        <taxon>Campylobacterota</taxon>
        <taxon>Epsilonproteobacteria</taxon>
        <taxon>Campylobacterales</taxon>
        <taxon>Sulfurimonadaceae</taxon>
        <taxon>Sulfuricurvum</taxon>
    </lineage>
</organism>
<dbReference type="Gene3D" id="2.40.33.10">
    <property type="entry name" value="PK beta-barrel domain-like"/>
    <property type="match status" value="1"/>
</dbReference>
<evidence type="ECO:0000256" key="1">
    <source>
        <dbReference type="ARBA" id="ARBA00004997"/>
    </source>
</evidence>
<dbReference type="InterPro" id="IPR011037">
    <property type="entry name" value="Pyrv_Knase-like_insert_dom_sf"/>
</dbReference>
<keyword evidence="5" id="KW-0479">Metal-binding</keyword>
<dbReference type="GO" id="GO:0004743">
    <property type="term" value="F:pyruvate kinase activity"/>
    <property type="evidence" value="ECO:0007669"/>
    <property type="project" value="UniProtKB-EC"/>
</dbReference>
<keyword evidence="4 12" id="KW-0808">Transferase</keyword>
<keyword evidence="11 14" id="KW-0670">Pyruvate</keyword>
<keyword evidence="6" id="KW-0547">Nucleotide-binding</keyword>
<dbReference type="EMBL" id="CP002355">
    <property type="protein sequence ID" value="ADR33936.1"/>
    <property type="molecule type" value="Genomic_DNA"/>
</dbReference>
<evidence type="ECO:0000313" key="14">
    <source>
        <dbReference type="EMBL" id="ADR33936.1"/>
    </source>
</evidence>
<evidence type="ECO:0000313" key="15">
    <source>
        <dbReference type="Proteomes" id="UP000008721"/>
    </source>
</evidence>
<dbReference type="EC" id="2.7.1.40" evidence="3 12"/>
<reference evidence="14 15" key="1">
    <citation type="journal article" date="2012" name="Stand. Genomic Sci.">
        <title>Complete genome sequence of the sulfur compounds oxidizing chemolithoautotroph Sulfuricurvum kujiense type strain (YK-1(T)).</title>
        <authorList>
            <person name="Han C."/>
            <person name="Kotsyurbenko O."/>
            <person name="Chertkov O."/>
            <person name="Held B."/>
            <person name="Lapidus A."/>
            <person name="Nolan M."/>
            <person name="Lucas S."/>
            <person name="Hammon N."/>
            <person name="Deshpande S."/>
            <person name="Cheng J.F."/>
            <person name="Tapia R."/>
            <person name="Goodwin L.A."/>
            <person name="Pitluck S."/>
            <person name="Liolios K."/>
            <person name="Pagani I."/>
            <person name="Ivanova N."/>
            <person name="Mavromatis K."/>
            <person name="Mikhailova N."/>
            <person name="Pati A."/>
            <person name="Chen A."/>
            <person name="Palaniappan K."/>
            <person name="Land M."/>
            <person name="Hauser L."/>
            <person name="Chang Y.J."/>
            <person name="Jeffries C.D."/>
            <person name="Brambilla E.M."/>
            <person name="Rohde M."/>
            <person name="Spring S."/>
            <person name="Sikorski J."/>
            <person name="Goker M."/>
            <person name="Woyke T."/>
            <person name="Bristow J."/>
            <person name="Eisen J.A."/>
            <person name="Markowitz V."/>
            <person name="Hugenholtz P."/>
            <person name="Kyrpides N.C."/>
            <person name="Klenk H.P."/>
            <person name="Detter J.C."/>
        </authorList>
    </citation>
    <scope>NUCLEOTIDE SEQUENCE [LARGE SCALE GENOMIC DNA]</scope>
    <source>
        <strain evidence="15">ATCC BAA-921 / DSM 16994 / JCM 11577 / YK-1</strain>
    </source>
</reference>
<dbReference type="STRING" id="709032.Sulku_1273"/>
<comment type="pathway">
    <text evidence="1 12">Carbohydrate degradation; glycolysis; pyruvate from D-glyceraldehyde 3-phosphate: step 5/5.</text>
</comment>
<dbReference type="AlphaFoldDB" id="E4TXM7"/>
<evidence type="ECO:0000256" key="9">
    <source>
        <dbReference type="ARBA" id="ARBA00022842"/>
    </source>
</evidence>
<keyword evidence="15" id="KW-1185">Reference proteome</keyword>
<evidence type="ECO:0000256" key="6">
    <source>
        <dbReference type="ARBA" id="ARBA00022741"/>
    </source>
</evidence>
<evidence type="ECO:0000256" key="10">
    <source>
        <dbReference type="ARBA" id="ARBA00023152"/>
    </source>
</evidence>